<sequence length="102" mass="10328">MTLTGGSTGAGAGAGMGPGMPMDNSVHGDGRCNVYPLSTDRLECLPSPSNAQVAVAVVLGGLAVVAYTAVVAALLLVRRRARLGEKEREQECECKGVDGIVG</sequence>
<keyword evidence="2" id="KW-0812">Transmembrane</keyword>
<feature type="region of interest" description="Disordered" evidence="1">
    <location>
        <begin position="1"/>
        <end position="23"/>
    </location>
</feature>
<reference evidence="4" key="1">
    <citation type="journal article" date="2013" name="BMC Genomics">
        <title>Genome and transcriptome sequencing of the halophilic fungus Wallemia ichthyophaga: haloadaptations present and absent.</title>
        <authorList>
            <person name="Zajc J."/>
            <person name="Liu Y."/>
            <person name="Dai W."/>
            <person name="Yang Z."/>
            <person name="Hu J."/>
            <person name="Gostincar C."/>
            <person name="Gunde-Cimerman N."/>
        </authorList>
    </citation>
    <scope>NUCLEOTIDE SEQUENCE [LARGE SCALE GENOMIC DNA]</scope>
    <source>
        <strain evidence="4">EXF-994 / CBS 113033</strain>
    </source>
</reference>
<protein>
    <submittedName>
        <fullName evidence="3">Uncharacterized protein</fullName>
    </submittedName>
</protein>
<dbReference type="Proteomes" id="UP000014064">
    <property type="component" value="Unassembled WGS sequence"/>
</dbReference>
<proteinExistence type="predicted"/>
<dbReference type="GeneID" id="20373159"/>
<evidence type="ECO:0000256" key="2">
    <source>
        <dbReference type="SAM" id="Phobius"/>
    </source>
</evidence>
<dbReference type="EMBL" id="KE007224">
    <property type="protein sequence ID" value="EOR04858.1"/>
    <property type="molecule type" value="Genomic_DNA"/>
</dbReference>
<evidence type="ECO:0000313" key="3">
    <source>
        <dbReference type="EMBL" id="EOR04858.1"/>
    </source>
</evidence>
<accession>R9ARQ3</accession>
<dbReference type="KEGG" id="wic:J056_000207"/>
<evidence type="ECO:0000256" key="1">
    <source>
        <dbReference type="SAM" id="MobiDB-lite"/>
    </source>
</evidence>
<keyword evidence="4" id="KW-1185">Reference proteome</keyword>
<evidence type="ECO:0000313" key="4">
    <source>
        <dbReference type="Proteomes" id="UP000014064"/>
    </source>
</evidence>
<gene>
    <name evidence="3" type="ORF">J056_000207</name>
</gene>
<keyword evidence="2" id="KW-0472">Membrane</keyword>
<name>R9ARQ3_WALI9</name>
<dbReference type="RefSeq" id="XP_009265880.1">
    <property type="nucleotide sequence ID" value="XM_009267605.1"/>
</dbReference>
<organism evidence="3 4">
    <name type="scientific">Wallemia ichthyophaga (strain EXF-994 / CBS 113033)</name>
    <dbReference type="NCBI Taxonomy" id="1299270"/>
    <lineage>
        <taxon>Eukaryota</taxon>
        <taxon>Fungi</taxon>
        <taxon>Dikarya</taxon>
        <taxon>Basidiomycota</taxon>
        <taxon>Wallemiomycotina</taxon>
        <taxon>Wallemiomycetes</taxon>
        <taxon>Wallemiales</taxon>
        <taxon>Wallemiaceae</taxon>
        <taxon>Wallemia</taxon>
    </lineage>
</organism>
<keyword evidence="2" id="KW-1133">Transmembrane helix</keyword>
<dbReference type="HOGENOM" id="CLU_2279631_0_0_1"/>
<feature type="transmembrane region" description="Helical" evidence="2">
    <location>
        <begin position="53"/>
        <end position="77"/>
    </location>
</feature>
<feature type="compositionally biased region" description="Gly residues" evidence="1">
    <location>
        <begin position="1"/>
        <end position="18"/>
    </location>
</feature>
<dbReference type="AlphaFoldDB" id="R9ARQ3"/>